<comment type="caution">
    <text evidence="1">The sequence shown here is derived from an EMBL/GenBank/DDBJ whole genome shotgun (WGS) entry which is preliminary data.</text>
</comment>
<name>X0X063_9ZZZZ</name>
<reference evidence="1" key="1">
    <citation type="journal article" date="2014" name="Front. Microbiol.">
        <title>High frequency of phylogenetically diverse reductive dehalogenase-homologous genes in deep subseafloor sedimentary metagenomes.</title>
        <authorList>
            <person name="Kawai M."/>
            <person name="Futagami T."/>
            <person name="Toyoda A."/>
            <person name="Takaki Y."/>
            <person name="Nishi S."/>
            <person name="Hori S."/>
            <person name="Arai W."/>
            <person name="Tsubouchi T."/>
            <person name="Morono Y."/>
            <person name="Uchiyama I."/>
            <person name="Ito T."/>
            <person name="Fujiyama A."/>
            <person name="Inagaki F."/>
            <person name="Takami H."/>
        </authorList>
    </citation>
    <scope>NUCLEOTIDE SEQUENCE</scope>
    <source>
        <strain evidence="1">Expedition CK06-06</strain>
    </source>
</reference>
<dbReference type="Gene3D" id="2.60.40.10">
    <property type="entry name" value="Immunoglobulins"/>
    <property type="match status" value="1"/>
</dbReference>
<proteinExistence type="predicted"/>
<feature type="non-terminal residue" evidence="1">
    <location>
        <position position="1"/>
    </location>
</feature>
<feature type="non-terminal residue" evidence="1">
    <location>
        <position position="244"/>
    </location>
</feature>
<accession>X0X063</accession>
<dbReference type="EMBL" id="BARS01047830">
    <property type="protein sequence ID" value="GAG30048.1"/>
    <property type="molecule type" value="Genomic_DNA"/>
</dbReference>
<evidence type="ECO:0000313" key="1">
    <source>
        <dbReference type="EMBL" id="GAG30048.1"/>
    </source>
</evidence>
<dbReference type="InterPro" id="IPR013783">
    <property type="entry name" value="Ig-like_fold"/>
</dbReference>
<protein>
    <submittedName>
        <fullName evidence="1">Uncharacterized protein</fullName>
    </submittedName>
</protein>
<dbReference type="AlphaFoldDB" id="X0X063"/>
<organism evidence="1">
    <name type="scientific">marine sediment metagenome</name>
    <dbReference type="NCBI Taxonomy" id="412755"/>
    <lineage>
        <taxon>unclassified sequences</taxon>
        <taxon>metagenomes</taxon>
        <taxon>ecological metagenomes</taxon>
    </lineage>
</organism>
<sequence>WRDGTEGMVCTIDEENCGDGDDSCCYDTNYEIYYCRDKGGQGTVDDLPAILSQDTIIRGKTDEILKESYFFREETPGMTGSEQFLSGLALVQGKAVSLTWSDLKKCNDDNGKSCMDDSDCPTGIECDEDTGVDGYKVYYGTSKDNFNGESSPIDIVGNKISVELGQDTAYSEVNDLANDKNYYFAVTAYYGDVIDNIESGLSNIIKISIEDTEGPAAPTISPTTPGNGRVTITWEDTSGGEAIS</sequence>
<gene>
    <name evidence="1" type="ORF">S01H1_71787</name>
</gene>